<dbReference type="EMBL" id="JAGPXC010000005">
    <property type="protein sequence ID" value="KAH6653263.1"/>
    <property type="molecule type" value="Genomic_DNA"/>
</dbReference>
<dbReference type="GeneID" id="70126020"/>
<sequence>MRLLNAKTLELKEFFGGSIPEYTILSHTWGEEEVTLQEIVERRWWKKRGIKKKAGFKKITGCQRLTRELGLDWFWIDTCCIDKTSSAELSEAVNSMYQWYQRSRKCFAFLSDVSWEDGPVSKNSSFRRSRWFTRGWTLQELLAPTFLEFYDQAWVSLGFRDSQRLTGIIKEITGIGGEILGASFKDQPAATIFSWASRRKTSRQEDMTYCLLGLLNITMPLLYGEGNRAFARLQEERLKQRHDQTLLAWGLDDKL</sequence>
<organism evidence="2 3">
    <name type="scientific">Truncatella angustata</name>
    <dbReference type="NCBI Taxonomy" id="152316"/>
    <lineage>
        <taxon>Eukaryota</taxon>
        <taxon>Fungi</taxon>
        <taxon>Dikarya</taxon>
        <taxon>Ascomycota</taxon>
        <taxon>Pezizomycotina</taxon>
        <taxon>Sordariomycetes</taxon>
        <taxon>Xylariomycetidae</taxon>
        <taxon>Amphisphaeriales</taxon>
        <taxon>Sporocadaceae</taxon>
        <taxon>Truncatella</taxon>
    </lineage>
</organism>
<comment type="caution">
    <text evidence="2">The sequence shown here is derived from an EMBL/GenBank/DDBJ whole genome shotgun (WGS) entry which is preliminary data.</text>
</comment>
<evidence type="ECO:0000259" key="1">
    <source>
        <dbReference type="Pfam" id="PF06985"/>
    </source>
</evidence>
<gene>
    <name evidence="2" type="ORF">BKA67DRAFT_506051</name>
</gene>
<feature type="domain" description="Heterokaryon incompatibility" evidence="1">
    <location>
        <begin position="22"/>
        <end position="117"/>
    </location>
</feature>
<evidence type="ECO:0000313" key="2">
    <source>
        <dbReference type="EMBL" id="KAH6653263.1"/>
    </source>
</evidence>
<dbReference type="AlphaFoldDB" id="A0A9P8UJP8"/>
<accession>A0A9P8UJP8</accession>
<dbReference type="RefSeq" id="XP_045957540.1">
    <property type="nucleotide sequence ID" value="XM_046097128.1"/>
</dbReference>
<reference evidence="2" key="1">
    <citation type="journal article" date="2021" name="Nat. Commun.">
        <title>Genetic determinants of endophytism in the Arabidopsis root mycobiome.</title>
        <authorList>
            <person name="Mesny F."/>
            <person name="Miyauchi S."/>
            <person name="Thiergart T."/>
            <person name="Pickel B."/>
            <person name="Atanasova L."/>
            <person name="Karlsson M."/>
            <person name="Huettel B."/>
            <person name="Barry K.W."/>
            <person name="Haridas S."/>
            <person name="Chen C."/>
            <person name="Bauer D."/>
            <person name="Andreopoulos W."/>
            <person name="Pangilinan J."/>
            <person name="LaButti K."/>
            <person name="Riley R."/>
            <person name="Lipzen A."/>
            <person name="Clum A."/>
            <person name="Drula E."/>
            <person name="Henrissat B."/>
            <person name="Kohler A."/>
            <person name="Grigoriev I.V."/>
            <person name="Martin F.M."/>
            <person name="Hacquard S."/>
        </authorList>
    </citation>
    <scope>NUCLEOTIDE SEQUENCE</scope>
    <source>
        <strain evidence="2">MPI-SDFR-AT-0073</strain>
    </source>
</reference>
<keyword evidence="3" id="KW-1185">Reference proteome</keyword>
<evidence type="ECO:0000313" key="3">
    <source>
        <dbReference type="Proteomes" id="UP000758603"/>
    </source>
</evidence>
<dbReference type="InterPro" id="IPR010730">
    <property type="entry name" value="HET"/>
</dbReference>
<dbReference type="Pfam" id="PF06985">
    <property type="entry name" value="HET"/>
    <property type="match status" value="1"/>
</dbReference>
<dbReference type="Proteomes" id="UP000758603">
    <property type="component" value="Unassembled WGS sequence"/>
</dbReference>
<dbReference type="PANTHER" id="PTHR10622">
    <property type="entry name" value="HET DOMAIN-CONTAINING PROTEIN"/>
    <property type="match status" value="1"/>
</dbReference>
<protein>
    <submittedName>
        <fullName evidence="2">Heterokaryon incompatibility protein-domain-containing protein</fullName>
    </submittedName>
</protein>
<dbReference type="PANTHER" id="PTHR10622:SF10">
    <property type="entry name" value="HET DOMAIN-CONTAINING PROTEIN"/>
    <property type="match status" value="1"/>
</dbReference>
<name>A0A9P8UJP8_9PEZI</name>
<feature type="non-terminal residue" evidence="2">
    <location>
        <position position="255"/>
    </location>
</feature>
<proteinExistence type="predicted"/>
<dbReference type="OrthoDB" id="194358at2759"/>